<keyword evidence="2" id="KW-1185">Reference proteome</keyword>
<protein>
    <submittedName>
        <fullName evidence="1">15168_t:CDS:1</fullName>
    </submittedName>
</protein>
<dbReference type="EMBL" id="CAJVPW010000670">
    <property type="protein sequence ID" value="CAG8461985.1"/>
    <property type="molecule type" value="Genomic_DNA"/>
</dbReference>
<organism evidence="1 2">
    <name type="scientific">Cetraspora pellucida</name>
    <dbReference type="NCBI Taxonomy" id="1433469"/>
    <lineage>
        <taxon>Eukaryota</taxon>
        <taxon>Fungi</taxon>
        <taxon>Fungi incertae sedis</taxon>
        <taxon>Mucoromycota</taxon>
        <taxon>Glomeromycotina</taxon>
        <taxon>Glomeromycetes</taxon>
        <taxon>Diversisporales</taxon>
        <taxon>Gigasporaceae</taxon>
        <taxon>Cetraspora</taxon>
    </lineage>
</organism>
<name>A0ACA9KB25_9GLOM</name>
<dbReference type="Proteomes" id="UP000789366">
    <property type="component" value="Unassembled WGS sequence"/>
</dbReference>
<reference evidence="1" key="1">
    <citation type="submission" date="2021-06" db="EMBL/GenBank/DDBJ databases">
        <authorList>
            <person name="Kallberg Y."/>
            <person name="Tangrot J."/>
            <person name="Rosling A."/>
        </authorList>
    </citation>
    <scope>NUCLEOTIDE SEQUENCE</scope>
    <source>
        <strain evidence="1">28 12/20/2015</strain>
    </source>
</reference>
<sequence>MHIIVMFMMILLLPNTKLAEMGVIVIKPKQIAKRQDTACQFLYSSDSEDKCNLKMINASIIYTNSNFLEITYILY</sequence>
<gene>
    <name evidence="1" type="ORF">SPELUC_LOCUS1301</name>
</gene>
<evidence type="ECO:0000313" key="1">
    <source>
        <dbReference type="EMBL" id="CAG8461985.1"/>
    </source>
</evidence>
<comment type="caution">
    <text evidence="1">The sequence shown here is derived from an EMBL/GenBank/DDBJ whole genome shotgun (WGS) entry which is preliminary data.</text>
</comment>
<accession>A0ACA9KB25</accession>
<evidence type="ECO:0000313" key="2">
    <source>
        <dbReference type="Proteomes" id="UP000789366"/>
    </source>
</evidence>
<proteinExistence type="predicted"/>